<sequence>MSGADLARHGTKWRRRNVNLPPLLPKLPAAAPLWGVVLVALTLAGCGTQDDFGRVNSSTLATRIGMAPYLLVPGYRDENAGRTALTPAETDLRRYANALTSGYAHQKTHGNYAQMVPIVPRKLRAALKSRTTAKYYVGEINRVGFKSGEAALNAITDDMRADERNIDGLWSAATKVYRADGIRIGEIDAGGIRPAVAGDILRRIEENRAIIDGVLKVAGERLEGYRMAISEAFVADPGSGYAGAKLEYVNLRRSVENLDSNLKGLGTRYALSLPRTDGCISQSLARAC</sequence>
<proteinExistence type="predicted"/>
<dbReference type="EMBL" id="UOEM01000062">
    <property type="protein sequence ID" value="VAW13605.1"/>
    <property type="molecule type" value="Genomic_DNA"/>
</dbReference>
<organism evidence="1">
    <name type="scientific">hydrothermal vent metagenome</name>
    <dbReference type="NCBI Taxonomy" id="652676"/>
    <lineage>
        <taxon>unclassified sequences</taxon>
        <taxon>metagenomes</taxon>
        <taxon>ecological metagenomes</taxon>
    </lineage>
</organism>
<gene>
    <name evidence="1" type="ORF">MNBD_ALPHA09-1763</name>
</gene>
<name>A0A3B0T5K0_9ZZZZ</name>
<evidence type="ECO:0000313" key="1">
    <source>
        <dbReference type="EMBL" id="VAW13605.1"/>
    </source>
</evidence>
<reference evidence="1" key="1">
    <citation type="submission" date="2018-06" db="EMBL/GenBank/DDBJ databases">
        <authorList>
            <person name="Zhirakovskaya E."/>
        </authorList>
    </citation>
    <scope>NUCLEOTIDE SEQUENCE</scope>
</reference>
<protein>
    <submittedName>
        <fullName evidence="1">Uncharacterized protein</fullName>
    </submittedName>
</protein>
<dbReference type="AlphaFoldDB" id="A0A3B0T5K0"/>
<accession>A0A3B0T5K0</accession>